<gene>
    <name evidence="1" type="ORF">KME25_33925</name>
</gene>
<proteinExistence type="predicted"/>
<dbReference type="Proteomes" id="UP000753908">
    <property type="component" value="Unassembled WGS sequence"/>
</dbReference>
<reference evidence="1" key="2">
    <citation type="journal article" date="2022" name="Microbiol. Resour. Announc.">
        <title>Metagenome Sequencing to Explore Phylogenomics of Terrestrial Cyanobacteria.</title>
        <authorList>
            <person name="Ward R.D."/>
            <person name="Stajich J.E."/>
            <person name="Johansen J.R."/>
            <person name="Huntemann M."/>
            <person name="Clum A."/>
            <person name="Foster B."/>
            <person name="Foster B."/>
            <person name="Roux S."/>
            <person name="Palaniappan K."/>
            <person name="Varghese N."/>
            <person name="Mukherjee S."/>
            <person name="Reddy T.B.K."/>
            <person name="Daum C."/>
            <person name="Copeland A."/>
            <person name="Chen I.A."/>
            <person name="Ivanova N.N."/>
            <person name="Kyrpides N.C."/>
            <person name="Shapiro N."/>
            <person name="Eloe-Fadrosh E.A."/>
            <person name="Pietrasiak N."/>
        </authorList>
    </citation>
    <scope>NUCLEOTIDE SEQUENCE</scope>
    <source>
        <strain evidence="1">CPER-KK1</strain>
    </source>
</reference>
<evidence type="ECO:0000313" key="1">
    <source>
        <dbReference type="EMBL" id="MBW4549366.1"/>
    </source>
</evidence>
<evidence type="ECO:0000313" key="2">
    <source>
        <dbReference type="Proteomes" id="UP000753908"/>
    </source>
</evidence>
<dbReference type="AlphaFoldDB" id="A0A951PT96"/>
<comment type="caution">
    <text evidence="1">The sequence shown here is derived from an EMBL/GenBank/DDBJ whole genome shotgun (WGS) entry which is preliminary data.</text>
</comment>
<reference evidence="1" key="1">
    <citation type="submission" date="2021-05" db="EMBL/GenBank/DDBJ databases">
        <authorList>
            <person name="Pietrasiak N."/>
            <person name="Ward R."/>
            <person name="Stajich J.E."/>
            <person name="Kurbessoian T."/>
        </authorList>
    </citation>
    <scope>NUCLEOTIDE SEQUENCE</scope>
    <source>
        <strain evidence="1">CPER-KK1</strain>
    </source>
</reference>
<sequence>MQNDNVSAFNPDSLVLTPKLPMCQLELIENSWQLTAKTTAGICRVHLWVAANDCKMGAPIDGSFVLDPPNIQTFERKPKEPQPSAASATRVIFAIALIVDLFGRTF</sequence>
<protein>
    <submittedName>
        <fullName evidence="1">Uncharacterized protein</fullName>
    </submittedName>
</protein>
<name>A0A951PT96_9CYAN</name>
<dbReference type="EMBL" id="JAHHIF010000094">
    <property type="protein sequence ID" value="MBW4549366.1"/>
    <property type="molecule type" value="Genomic_DNA"/>
</dbReference>
<accession>A0A951PT96</accession>
<organism evidence="1 2">
    <name type="scientific">Symplocastrum torsivum CPER-KK1</name>
    <dbReference type="NCBI Taxonomy" id="450513"/>
    <lineage>
        <taxon>Bacteria</taxon>
        <taxon>Bacillati</taxon>
        <taxon>Cyanobacteriota</taxon>
        <taxon>Cyanophyceae</taxon>
        <taxon>Oscillatoriophycideae</taxon>
        <taxon>Oscillatoriales</taxon>
        <taxon>Microcoleaceae</taxon>
        <taxon>Symplocastrum</taxon>
    </lineage>
</organism>